<reference evidence="4 5" key="1">
    <citation type="journal article" date="2017" name="PLoS Biol.">
        <title>The sea cucumber genome provides insights into morphological evolution and visceral regeneration.</title>
        <authorList>
            <person name="Zhang X."/>
            <person name="Sun L."/>
            <person name="Yuan J."/>
            <person name="Sun Y."/>
            <person name="Gao Y."/>
            <person name="Zhang L."/>
            <person name="Li S."/>
            <person name="Dai H."/>
            <person name="Hamel J.F."/>
            <person name="Liu C."/>
            <person name="Yu Y."/>
            <person name="Liu S."/>
            <person name="Lin W."/>
            <person name="Guo K."/>
            <person name="Jin S."/>
            <person name="Xu P."/>
            <person name="Storey K.B."/>
            <person name="Huan P."/>
            <person name="Zhang T."/>
            <person name="Zhou Y."/>
            <person name="Zhang J."/>
            <person name="Lin C."/>
            <person name="Li X."/>
            <person name="Xing L."/>
            <person name="Huo D."/>
            <person name="Sun M."/>
            <person name="Wang L."/>
            <person name="Mercier A."/>
            <person name="Li F."/>
            <person name="Yang H."/>
            <person name="Xiang J."/>
        </authorList>
    </citation>
    <scope>NUCLEOTIDE SEQUENCE [LARGE SCALE GENOMIC DNA]</scope>
    <source>
        <strain evidence="4">Shaxun</strain>
        <tissue evidence="4">Muscle</tissue>
    </source>
</reference>
<dbReference type="AlphaFoldDB" id="A0A2G8L8A9"/>
<dbReference type="GO" id="GO:0047372">
    <property type="term" value="F:monoacylglycerol lipase activity"/>
    <property type="evidence" value="ECO:0007669"/>
    <property type="project" value="TreeGrafter"/>
</dbReference>
<gene>
    <name evidence="4" type="ORF">BSL78_06607</name>
</gene>
<proteinExistence type="inferred from homology"/>
<dbReference type="Pfam" id="PF12146">
    <property type="entry name" value="Hydrolase_4"/>
    <property type="match status" value="1"/>
</dbReference>
<comment type="caution">
    <text evidence="4">The sequence shown here is derived from an EMBL/GenBank/DDBJ whole genome shotgun (WGS) entry which is preliminary data.</text>
</comment>
<feature type="region of interest" description="Disordered" evidence="2">
    <location>
        <begin position="430"/>
        <end position="454"/>
    </location>
</feature>
<name>A0A2G8L8A9_STIJA</name>
<dbReference type="InterPro" id="IPR012020">
    <property type="entry name" value="ABHD4"/>
</dbReference>
<evidence type="ECO:0000313" key="5">
    <source>
        <dbReference type="Proteomes" id="UP000230750"/>
    </source>
</evidence>
<dbReference type="PIRSF" id="PIRSF005211">
    <property type="entry name" value="Ab_hydro_YheT"/>
    <property type="match status" value="1"/>
</dbReference>
<keyword evidence="5" id="KW-1185">Reference proteome</keyword>
<dbReference type="InterPro" id="IPR022742">
    <property type="entry name" value="Hydrolase_4"/>
</dbReference>
<evidence type="ECO:0000259" key="3">
    <source>
        <dbReference type="Pfam" id="PF12146"/>
    </source>
</evidence>
<dbReference type="OrthoDB" id="247542at2759"/>
<dbReference type="SUPFAM" id="SSF53474">
    <property type="entry name" value="alpha/beta-Hydrolases"/>
    <property type="match status" value="1"/>
</dbReference>
<protein>
    <submittedName>
        <fullName evidence="4">Putative abhydrolase domain-containing protein 15-like</fullName>
    </submittedName>
</protein>
<organism evidence="4 5">
    <name type="scientific">Stichopus japonicus</name>
    <name type="common">Sea cucumber</name>
    <dbReference type="NCBI Taxonomy" id="307972"/>
    <lineage>
        <taxon>Eukaryota</taxon>
        <taxon>Metazoa</taxon>
        <taxon>Echinodermata</taxon>
        <taxon>Eleutherozoa</taxon>
        <taxon>Echinozoa</taxon>
        <taxon>Holothuroidea</taxon>
        <taxon>Aspidochirotacea</taxon>
        <taxon>Aspidochirotida</taxon>
        <taxon>Stichopodidae</taxon>
        <taxon>Apostichopus</taxon>
    </lineage>
</organism>
<dbReference type="EMBL" id="MRZV01000174">
    <property type="protein sequence ID" value="PIK56492.1"/>
    <property type="molecule type" value="Genomic_DNA"/>
</dbReference>
<evidence type="ECO:0000256" key="2">
    <source>
        <dbReference type="SAM" id="MobiDB-lite"/>
    </source>
</evidence>
<dbReference type="InterPro" id="IPR029058">
    <property type="entry name" value="AB_hydrolase_fold"/>
</dbReference>
<dbReference type="Gene3D" id="3.40.50.1820">
    <property type="entry name" value="alpha/beta hydrolase"/>
    <property type="match status" value="1"/>
</dbReference>
<dbReference type="STRING" id="307972.A0A2G8L8A9"/>
<dbReference type="PANTHER" id="PTHR10794:SF93">
    <property type="entry name" value="SERINE AMINOPEPTIDASE S33 DOMAIN-CONTAINING PROTEIN"/>
    <property type="match status" value="1"/>
</dbReference>
<accession>A0A2G8L8A9</accession>
<dbReference type="GO" id="GO:0034338">
    <property type="term" value="F:short-chain carboxylesterase activity"/>
    <property type="evidence" value="ECO:0007669"/>
    <property type="project" value="TreeGrafter"/>
</dbReference>
<sequence length="454" mass="51566">MISKTETRSKWRQRNHHDTVGHNRRLLDTPNVQRECHLEKCHHYLTLTAIFLGNVILNFGRNFVQSVKSLFLFFFLRGELPKLYFKSSAMQDFLIQNCKILTSEYRCSPWLLSGWIQTLSNVFLRMCRHETSFTRNLFMAEDGGLVGSIWFLNGPTLRKRAPIVLVIPCNNILALSEAVICAHAYRKGFLPVVFRKRGSAGIPLTSSSNYQSFGECSDLREVIKFVRKLDPKRKLISMGVGTGASLLLAYLGEYGSSCHLQAAVCISPWYSLERQLSSEHNNFSQWVFLQSLKVELSRSAGHLQSKIDLDQAFGASSAEEYLRNMIPFVDNCQNLEGFYEQNEPLSEIDEIAIPLLCIHSLDDPVVQKNDIPFDLFETIPHVTLVTTRRGGHGSFLHGWKANNWALDLATDYCQNVLKVMGKPHLLNNNKCNDNNNNNSNINTTTANNSNNNTR</sequence>
<comment type="similarity">
    <text evidence="1">Belongs to the AB hydrolase superfamily. AB hydrolase 4 family.</text>
</comment>
<dbReference type="InterPro" id="IPR050960">
    <property type="entry name" value="AB_hydrolase_4_sf"/>
</dbReference>
<evidence type="ECO:0000256" key="1">
    <source>
        <dbReference type="ARBA" id="ARBA00010884"/>
    </source>
</evidence>
<feature type="domain" description="Serine aminopeptidase S33" evidence="3">
    <location>
        <begin position="216"/>
        <end position="392"/>
    </location>
</feature>
<evidence type="ECO:0000313" key="4">
    <source>
        <dbReference type="EMBL" id="PIK56492.1"/>
    </source>
</evidence>
<keyword evidence="4" id="KW-0378">Hydrolase</keyword>
<dbReference type="PANTHER" id="PTHR10794">
    <property type="entry name" value="ABHYDROLASE DOMAIN-CONTAINING PROTEIN"/>
    <property type="match status" value="1"/>
</dbReference>
<dbReference type="Proteomes" id="UP000230750">
    <property type="component" value="Unassembled WGS sequence"/>
</dbReference>